<dbReference type="Proteomes" id="UP001235939">
    <property type="component" value="Chromosome 02"/>
</dbReference>
<dbReference type="PROSITE" id="PS50878">
    <property type="entry name" value="RT_POL"/>
    <property type="match status" value="1"/>
</dbReference>
<dbReference type="EMBL" id="CP092864">
    <property type="protein sequence ID" value="UYV63065.1"/>
    <property type="molecule type" value="Genomic_DNA"/>
</dbReference>
<evidence type="ECO:0000256" key="1">
    <source>
        <dbReference type="SAM" id="MobiDB-lite"/>
    </source>
</evidence>
<feature type="non-terminal residue" evidence="3">
    <location>
        <position position="1"/>
    </location>
</feature>
<name>A0ABY6K5M9_9ARAC</name>
<feature type="compositionally biased region" description="Polar residues" evidence="1">
    <location>
        <begin position="344"/>
        <end position="359"/>
    </location>
</feature>
<feature type="compositionally biased region" description="Pro residues" evidence="1">
    <location>
        <begin position="316"/>
        <end position="325"/>
    </location>
</feature>
<dbReference type="Gene3D" id="3.60.10.10">
    <property type="entry name" value="Endonuclease/exonuclease/phosphatase"/>
    <property type="match status" value="1"/>
</dbReference>
<feature type="compositionally biased region" description="Polar residues" evidence="1">
    <location>
        <begin position="421"/>
        <end position="448"/>
    </location>
</feature>
<feature type="region of interest" description="Disordered" evidence="1">
    <location>
        <begin position="266"/>
        <end position="359"/>
    </location>
</feature>
<feature type="compositionally biased region" description="Low complexity" evidence="1">
    <location>
        <begin position="286"/>
        <end position="302"/>
    </location>
</feature>
<organism evidence="3 4">
    <name type="scientific">Cordylochernes scorpioides</name>
    <dbReference type="NCBI Taxonomy" id="51811"/>
    <lineage>
        <taxon>Eukaryota</taxon>
        <taxon>Metazoa</taxon>
        <taxon>Ecdysozoa</taxon>
        <taxon>Arthropoda</taxon>
        <taxon>Chelicerata</taxon>
        <taxon>Arachnida</taxon>
        <taxon>Pseudoscorpiones</taxon>
        <taxon>Cheliferoidea</taxon>
        <taxon>Chernetidae</taxon>
        <taxon>Cordylochernes</taxon>
    </lineage>
</organism>
<dbReference type="Pfam" id="PF00078">
    <property type="entry name" value="RVT_1"/>
    <property type="match status" value="1"/>
</dbReference>
<sequence length="1645" mass="181405">MLSGDDANQTAEKSKNWADRVEASEIEFTSVGNKEPKGFKRKSNSQEKPVKISKADTTAVRPPQPPRRATRDPVTQVKNSRHQQALSKAISAAAYFDQCCYVEYCSDFGPVQYIKALEEMPGRGTVFQLMKMSGQVLVGLESTEKAERLYEEGLTIGNTLLKVFPYRKRAEKIVIGNLPVAIRDEDVIAALRPYCRVVSLTHEVVASGGYTWTTSNREAFILLNGKLKLYQLPAKLVIVSKGESTPAYITYGVRCSKCRRQGNRRATCPLGINGGRHQDTRQGLVSKPPSSKTSNNSAPTAAESSAPIKQTSSTPSSPPGLPRPEPSLAIIEPTAAPKKKTHNKTAPSIHSSTSMTQPLQPLREFQEILIERVEGIFEQMNADLFLSPLYEEFNWDEAMEHQDPNNEPAPFTKVERKGRRTSASQRVPTAQSGTTAPAQKSTNATRSGFSAGRRPLAQEIKATRKNIAEARAQQASGTVDQCVYVECCPEFSRVQYVLAMDKLVGGKNIIQLTKMNGHVLVGLNTKALAERLIEEGLEIEETLLKTYPFRKRAERLFVTNLPFFVEDAEIIAALKPYGQVKSIAPLIVIVAGFTMKDGRRELFILLNEGVKLERLPTRLNINHKGEILPAFLVYGVKCSRCQRQGHRRANGPLTPKMPTDASEQAPSNTGPSSPSLRPLHPPRGPILATSLENAEDPFPVSPSLSSPYGNENQRDSINLTHLGKSTKTKIEMKELLKQVPVSIFAEIEKLGLEREPVIEALQSVPGLKNLLPSMSDTQNTALNKLVRNLKADWEPTMNLRVMTLNARGLIARDRSLELCHFLAQHHVDITFIQETNKESLDYAQDLCLGYSAIVAPPAASRGSGLASLFVPGVALLQHRVLGPVCIDLVHLDVHGQKMAVINCHLSHAPHERLEQVRIISERAVRDNAWVVGDLGIDGGPAGATYSASVKSLSNLLEQAALEDAATFFNLSHLPTRVADFEVGAEDLDDGELWSGWNRIKAEISAEIRSFHIIRPEPEEDYVTRASRYIRARLEASSTEADYPSLPDLGRALRIRRGVATIVRNEEGEIMGDHELRSRALSFFRHRFAQDPADPAEVDNFIAGTTTPIILEEDDPLHRSDISREDIAAAIRRLPTGKASGWDSLLCELFSAYEDFFSALLGRVFGASLVRGALPSSTCRGSICLVPKARSGPGLTGFRPITLLSTDYRILAAILLRQIATAGRLPLAVVSVDLESAFDSLDREFLKSLLVSLGLPPSFIRWIQLLYARANAAVRIGDHHTAVFPILNGVRQGCAVSVALFSLATTSLLRRLQSALGEGNVIAYVDDIVLIVRQEDHFGEVASIFHGFQRASGIRVNFGKNVGLWCGAWRARVDSPLDISRTFTSLRILGCDIRPRASAAMQEGHLLDLVYAAFQRWAPFTCGLFLVAHSSISKLQARLVQFVRGSVRTAWLPADLLSRPVSLDGFGLLDLGTQMRLACIKGEEICRGSYRVNGIGEAIVLRETATPFQRLTTRTAHRMLERPRLAALPITQLLGRWLPHVSIPISIRHNADFAVRLALHALPHPAHPASARESCNACGSGDLSLAHRYWSCKRIRPVWIFGHGLEDDALAILASAKARIYRHFLTLELRGMQEDPLLVWRRTLSI</sequence>
<dbReference type="PANTHER" id="PTHR19446">
    <property type="entry name" value="REVERSE TRANSCRIPTASES"/>
    <property type="match status" value="1"/>
</dbReference>
<gene>
    <name evidence="3" type="ORF">LAZ67_2003029</name>
</gene>
<keyword evidence="4" id="KW-1185">Reference proteome</keyword>
<dbReference type="SUPFAM" id="SSF56219">
    <property type="entry name" value="DNase I-like"/>
    <property type="match status" value="1"/>
</dbReference>
<protein>
    <recommendedName>
        <fullName evidence="2">Reverse transcriptase domain-containing protein</fullName>
    </recommendedName>
</protein>
<feature type="region of interest" description="Disordered" evidence="1">
    <location>
        <begin position="25"/>
        <end position="79"/>
    </location>
</feature>
<feature type="compositionally biased region" description="Basic and acidic residues" evidence="1">
    <location>
        <begin position="34"/>
        <end position="54"/>
    </location>
</feature>
<dbReference type="InterPro" id="IPR043502">
    <property type="entry name" value="DNA/RNA_pol_sf"/>
</dbReference>
<feature type="domain" description="Reverse transcriptase" evidence="2">
    <location>
        <begin position="1166"/>
        <end position="1392"/>
    </location>
</feature>
<feature type="region of interest" description="Disordered" evidence="1">
    <location>
        <begin position="400"/>
        <end position="453"/>
    </location>
</feature>
<dbReference type="SUPFAM" id="SSF56672">
    <property type="entry name" value="DNA/RNA polymerases"/>
    <property type="match status" value="1"/>
</dbReference>
<dbReference type="InterPro" id="IPR000477">
    <property type="entry name" value="RT_dom"/>
</dbReference>
<evidence type="ECO:0000259" key="2">
    <source>
        <dbReference type="PROSITE" id="PS50878"/>
    </source>
</evidence>
<reference evidence="3 4" key="1">
    <citation type="submission" date="2022-01" db="EMBL/GenBank/DDBJ databases">
        <title>A chromosomal length assembly of Cordylochernes scorpioides.</title>
        <authorList>
            <person name="Zeh D."/>
            <person name="Zeh J."/>
        </authorList>
    </citation>
    <scope>NUCLEOTIDE SEQUENCE [LARGE SCALE GENOMIC DNA]</scope>
    <source>
        <strain evidence="3">IN4F17</strain>
        <tissue evidence="3">Whole Body</tissue>
    </source>
</reference>
<dbReference type="InterPro" id="IPR036691">
    <property type="entry name" value="Endo/exonu/phosph_ase_sf"/>
</dbReference>
<proteinExistence type="predicted"/>
<evidence type="ECO:0000313" key="3">
    <source>
        <dbReference type="EMBL" id="UYV63065.1"/>
    </source>
</evidence>
<feature type="compositionally biased region" description="Polar residues" evidence="1">
    <location>
        <begin position="702"/>
        <end position="717"/>
    </location>
</feature>
<feature type="region of interest" description="Disordered" evidence="1">
    <location>
        <begin position="646"/>
        <end position="717"/>
    </location>
</feature>
<evidence type="ECO:0000313" key="4">
    <source>
        <dbReference type="Proteomes" id="UP001235939"/>
    </source>
</evidence>
<accession>A0ABY6K5M9</accession>